<gene>
    <name evidence="8" type="ORF">KDA27_27005</name>
</gene>
<keyword evidence="2" id="KW-0813">Transport</keyword>
<feature type="transmembrane region" description="Helical" evidence="7">
    <location>
        <begin position="140"/>
        <end position="163"/>
    </location>
</feature>
<evidence type="ECO:0000256" key="3">
    <source>
        <dbReference type="ARBA" id="ARBA00022475"/>
    </source>
</evidence>
<keyword evidence="6 7" id="KW-0472">Membrane</keyword>
<comment type="caution">
    <text evidence="8">The sequence shown here is derived from an EMBL/GenBank/DDBJ whole genome shotgun (WGS) entry which is preliminary data.</text>
</comment>
<evidence type="ECO:0000256" key="5">
    <source>
        <dbReference type="ARBA" id="ARBA00022989"/>
    </source>
</evidence>
<evidence type="ECO:0000256" key="1">
    <source>
        <dbReference type="ARBA" id="ARBA00004651"/>
    </source>
</evidence>
<comment type="subcellular location">
    <subcellularLocation>
        <location evidence="1">Cell membrane</location>
        <topology evidence="1">Multi-pass membrane protein</topology>
    </subcellularLocation>
</comment>
<keyword evidence="5 7" id="KW-1133">Transmembrane helix</keyword>
<dbReference type="AlphaFoldDB" id="A0A956SIF1"/>
<evidence type="ECO:0000256" key="2">
    <source>
        <dbReference type="ARBA" id="ARBA00022448"/>
    </source>
</evidence>
<feature type="transmembrane region" description="Helical" evidence="7">
    <location>
        <begin position="214"/>
        <end position="237"/>
    </location>
</feature>
<keyword evidence="3" id="KW-1003">Cell membrane</keyword>
<proteinExistence type="predicted"/>
<accession>A0A956SIF1</accession>
<reference evidence="8" key="2">
    <citation type="journal article" date="2021" name="Microbiome">
        <title>Successional dynamics and alternative stable states in a saline activated sludge microbial community over 9 years.</title>
        <authorList>
            <person name="Wang Y."/>
            <person name="Ye J."/>
            <person name="Ju F."/>
            <person name="Liu L."/>
            <person name="Boyd J.A."/>
            <person name="Deng Y."/>
            <person name="Parks D.H."/>
            <person name="Jiang X."/>
            <person name="Yin X."/>
            <person name="Woodcroft B.J."/>
            <person name="Tyson G.W."/>
            <person name="Hugenholtz P."/>
            <person name="Polz M.F."/>
            <person name="Zhang T."/>
        </authorList>
    </citation>
    <scope>NUCLEOTIDE SEQUENCE</scope>
    <source>
        <strain evidence="8">HKST-UBA02</strain>
    </source>
</reference>
<feature type="transmembrane region" description="Helical" evidence="7">
    <location>
        <begin position="58"/>
        <end position="78"/>
    </location>
</feature>
<feature type="transmembrane region" description="Helical" evidence="7">
    <location>
        <begin position="183"/>
        <end position="202"/>
    </location>
</feature>
<feature type="non-terminal residue" evidence="8">
    <location>
        <position position="1"/>
    </location>
</feature>
<evidence type="ECO:0000256" key="7">
    <source>
        <dbReference type="SAM" id="Phobius"/>
    </source>
</evidence>
<name>A0A956SIF1_UNCEI</name>
<feature type="transmembrane region" description="Helical" evidence="7">
    <location>
        <begin position="110"/>
        <end position="134"/>
    </location>
</feature>
<dbReference type="Gene3D" id="1.20.1740.10">
    <property type="entry name" value="Amino acid/polyamine transporter I"/>
    <property type="match status" value="1"/>
</dbReference>
<organism evidence="8 9">
    <name type="scientific">Eiseniibacteriota bacterium</name>
    <dbReference type="NCBI Taxonomy" id="2212470"/>
    <lineage>
        <taxon>Bacteria</taxon>
        <taxon>Candidatus Eiseniibacteriota</taxon>
    </lineage>
</organism>
<dbReference type="InterPro" id="IPR002293">
    <property type="entry name" value="AA/rel_permease1"/>
</dbReference>
<dbReference type="PANTHER" id="PTHR42770">
    <property type="entry name" value="AMINO ACID TRANSPORTER-RELATED"/>
    <property type="match status" value="1"/>
</dbReference>
<evidence type="ECO:0000313" key="9">
    <source>
        <dbReference type="Proteomes" id="UP000739538"/>
    </source>
</evidence>
<dbReference type="PANTHER" id="PTHR42770:SF15">
    <property type="entry name" value="GLUTAMATE_GAMMA-AMINOBUTYRATE ANTIPORTER-RELATED"/>
    <property type="match status" value="1"/>
</dbReference>
<evidence type="ECO:0000313" key="8">
    <source>
        <dbReference type="EMBL" id="MCA9759473.1"/>
    </source>
</evidence>
<reference evidence="8" key="1">
    <citation type="submission" date="2020-04" db="EMBL/GenBank/DDBJ databases">
        <authorList>
            <person name="Zhang T."/>
        </authorList>
    </citation>
    <scope>NUCLEOTIDE SEQUENCE</scope>
    <source>
        <strain evidence="8">HKST-UBA02</strain>
    </source>
</reference>
<dbReference type="InterPro" id="IPR050367">
    <property type="entry name" value="APC_superfamily"/>
</dbReference>
<dbReference type="EMBL" id="JAGQHS010000357">
    <property type="protein sequence ID" value="MCA9759473.1"/>
    <property type="molecule type" value="Genomic_DNA"/>
</dbReference>
<keyword evidence="4 7" id="KW-0812">Transmembrane</keyword>
<dbReference type="GO" id="GO:0005886">
    <property type="term" value="C:plasma membrane"/>
    <property type="evidence" value="ECO:0007669"/>
    <property type="project" value="UniProtKB-SubCell"/>
</dbReference>
<protein>
    <submittedName>
        <fullName evidence="8">Amino acid permease</fullName>
    </submittedName>
</protein>
<evidence type="ECO:0000256" key="4">
    <source>
        <dbReference type="ARBA" id="ARBA00022692"/>
    </source>
</evidence>
<feature type="transmembrane region" description="Helical" evidence="7">
    <location>
        <begin position="12"/>
        <end position="32"/>
    </location>
</feature>
<dbReference type="Proteomes" id="UP000739538">
    <property type="component" value="Unassembled WGS sequence"/>
</dbReference>
<evidence type="ECO:0000256" key="6">
    <source>
        <dbReference type="ARBA" id="ARBA00023136"/>
    </source>
</evidence>
<dbReference type="GO" id="GO:0022857">
    <property type="term" value="F:transmembrane transporter activity"/>
    <property type="evidence" value="ECO:0007669"/>
    <property type="project" value="InterPro"/>
</dbReference>
<sequence length="249" mass="26661">HRNFPRANLFSTLWIGGTYILASVAVTFLLPLEELTKATGIYDVWVALGNSLGLPGDAVGRVSMTAIVIGNLAAYVIWMESPLRAMFAEVPAGTFPKRLTRSDASGTPQFALWTQAAVVCTLILIPLLSILAGLQGSEAFISLLNDLASLSLVVPYVFIALSYVQARRNGMDAPFKMVRSTPVAVAIGVVVLVVSAAGYFGAGLYALESDPIDWVYVGIVYGGPILLVLLGVLLRAWSLRAFRRSERSG</sequence>
<dbReference type="Pfam" id="PF13520">
    <property type="entry name" value="AA_permease_2"/>
    <property type="match status" value="1"/>
</dbReference>